<dbReference type="GO" id="GO:0046872">
    <property type="term" value="F:metal ion binding"/>
    <property type="evidence" value="ECO:0007669"/>
    <property type="project" value="UniProtKB-KW"/>
</dbReference>
<name>X1JI82_9ZZZZ</name>
<organism evidence="8">
    <name type="scientific">marine sediment metagenome</name>
    <dbReference type="NCBI Taxonomy" id="412755"/>
    <lineage>
        <taxon>unclassified sequences</taxon>
        <taxon>metagenomes</taxon>
        <taxon>ecological metagenomes</taxon>
    </lineage>
</organism>
<dbReference type="PANTHER" id="PTHR43472">
    <property type="entry name" value="PHOSPHORIBOSYLAMINE--GLYCINE LIGASE"/>
    <property type="match status" value="1"/>
</dbReference>
<dbReference type="AlphaFoldDB" id="X1JI82"/>
<dbReference type="GO" id="GO:0006164">
    <property type="term" value="P:purine nucleotide biosynthetic process"/>
    <property type="evidence" value="ECO:0007669"/>
    <property type="project" value="UniProtKB-KW"/>
</dbReference>
<accession>X1JI82</accession>
<keyword evidence="5" id="KW-0067">ATP-binding</keyword>
<keyword evidence="2" id="KW-0479">Metal-binding</keyword>
<dbReference type="Pfam" id="PF02844">
    <property type="entry name" value="GARS_N"/>
    <property type="match status" value="1"/>
</dbReference>
<evidence type="ECO:0000259" key="7">
    <source>
        <dbReference type="Pfam" id="PF02844"/>
    </source>
</evidence>
<proteinExistence type="predicted"/>
<dbReference type="GO" id="GO:0009113">
    <property type="term" value="P:purine nucleobase biosynthetic process"/>
    <property type="evidence" value="ECO:0007669"/>
    <property type="project" value="InterPro"/>
</dbReference>
<gene>
    <name evidence="8" type="ORF">S03H2_55553</name>
</gene>
<evidence type="ECO:0000256" key="2">
    <source>
        <dbReference type="ARBA" id="ARBA00022723"/>
    </source>
</evidence>
<keyword evidence="6" id="KW-0464">Manganese</keyword>
<sequence length="134" mass="14431">MRVLVVGGGGREHTLVWKIAKSPLVDDIFCTPGNGGTEEIANNIEIKAEDIGSLLQFAKKERIDLTVVGPEAPLVNGITDAFKGEELNIFGPSKDAAIIEGSKAFAKKLMKRVGVQQAGFQEFSDAKNAITYLR</sequence>
<keyword evidence="1" id="KW-0436">Ligase</keyword>
<feature type="domain" description="Phosphoribosylglycinamide synthetase N-terminal" evidence="7">
    <location>
        <begin position="1"/>
        <end position="100"/>
    </location>
</feature>
<dbReference type="GO" id="GO:0004637">
    <property type="term" value="F:phosphoribosylamine-glycine ligase activity"/>
    <property type="evidence" value="ECO:0007669"/>
    <property type="project" value="InterPro"/>
</dbReference>
<evidence type="ECO:0000256" key="4">
    <source>
        <dbReference type="ARBA" id="ARBA00022755"/>
    </source>
</evidence>
<keyword evidence="4" id="KW-0658">Purine biosynthesis</keyword>
<keyword evidence="3" id="KW-0547">Nucleotide-binding</keyword>
<dbReference type="GO" id="GO:0005524">
    <property type="term" value="F:ATP binding"/>
    <property type="evidence" value="ECO:0007669"/>
    <property type="project" value="UniProtKB-KW"/>
</dbReference>
<protein>
    <recommendedName>
        <fullName evidence="7">Phosphoribosylglycinamide synthetase N-terminal domain-containing protein</fullName>
    </recommendedName>
</protein>
<dbReference type="InterPro" id="IPR020562">
    <property type="entry name" value="PRibGlycinamide_synth_N"/>
</dbReference>
<feature type="non-terminal residue" evidence="8">
    <location>
        <position position="134"/>
    </location>
</feature>
<evidence type="ECO:0000256" key="3">
    <source>
        <dbReference type="ARBA" id="ARBA00022741"/>
    </source>
</evidence>
<evidence type="ECO:0000256" key="1">
    <source>
        <dbReference type="ARBA" id="ARBA00022598"/>
    </source>
</evidence>
<dbReference type="InterPro" id="IPR000115">
    <property type="entry name" value="PRibGlycinamide_synth"/>
</dbReference>
<dbReference type="EMBL" id="BARU01035493">
    <property type="protein sequence ID" value="GAH81215.1"/>
    <property type="molecule type" value="Genomic_DNA"/>
</dbReference>
<evidence type="ECO:0000256" key="6">
    <source>
        <dbReference type="ARBA" id="ARBA00023211"/>
    </source>
</evidence>
<evidence type="ECO:0000313" key="8">
    <source>
        <dbReference type="EMBL" id="GAH81215.1"/>
    </source>
</evidence>
<dbReference type="Gene3D" id="3.40.50.20">
    <property type="match status" value="1"/>
</dbReference>
<evidence type="ECO:0000256" key="5">
    <source>
        <dbReference type="ARBA" id="ARBA00022840"/>
    </source>
</evidence>
<dbReference type="InterPro" id="IPR016185">
    <property type="entry name" value="PreATP-grasp_dom_sf"/>
</dbReference>
<dbReference type="FunFam" id="3.40.50.20:FF:000006">
    <property type="entry name" value="Phosphoribosylamine--glycine ligase, chloroplastic"/>
    <property type="match status" value="1"/>
</dbReference>
<dbReference type="PANTHER" id="PTHR43472:SF1">
    <property type="entry name" value="PHOSPHORIBOSYLAMINE--GLYCINE LIGASE, CHLOROPLASTIC"/>
    <property type="match status" value="1"/>
</dbReference>
<comment type="caution">
    <text evidence="8">The sequence shown here is derived from an EMBL/GenBank/DDBJ whole genome shotgun (WGS) entry which is preliminary data.</text>
</comment>
<dbReference type="SUPFAM" id="SSF52440">
    <property type="entry name" value="PreATP-grasp domain"/>
    <property type="match status" value="1"/>
</dbReference>
<reference evidence="8" key="1">
    <citation type="journal article" date="2014" name="Front. Microbiol.">
        <title>High frequency of phylogenetically diverse reductive dehalogenase-homologous genes in deep subseafloor sedimentary metagenomes.</title>
        <authorList>
            <person name="Kawai M."/>
            <person name="Futagami T."/>
            <person name="Toyoda A."/>
            <person name="Takaki Y."/>
            <person name="Nishi S."/>
            <person name="Hori S."/>
            <person name="Arai W."/>
            <person name="Tsubouchi T."/>
            <person name="Morono Y."/>
            <person name="Uchiyama I."/>
            <person name="Ito T."/>
            <person name="Fujiyama A."/>
            <person name="Inagaki F."/>
            <person name="Takami H."/>
        </authorList>
    </citation>
    <scope>NUCLEOTIDE SEQUENCE</scope>
    <source>
        <strain evidence="8">Expedition CK06-06</strain>
    </source>
</reference>